<feature type="transmembrane region" description="Helical" evidence="1">
    <location>
        <begin position="35"/>
        <end position="53"/>
    </location>
</feature>
<accession>A0A0H4PHT3</accession>
<proteinExistence type="predicted"/>
<keyword evidence="1" id="KW-1133">Transmembrane helix</keyword>
<name>A0A0H4PHT3_9BACT</name>
<dbReference type="KEGG" id="camu:CA2015_4391"/>
<dbReference type="EMBL" id="CP012040">
    <property type="protein sequence ID" value="AKP53734.1"/>
    <property type="molecule type" value="Genomic_DNA"/>
</dbReference>
<dbReference type="AlphaFoldDB" id="A0A0H4PHT3"/>
<protein>
    <submittedName>
        <fullName evidence="2">Uncharacterized protein</fullName>
    </submittedName>
</protein>
<evidence type="ECO:0000313" key="2">
    <source>
        <dbReference type="EMBL" id="AKP53734.1"/>
    </source>
</evidence>
<dbReference type="STRING" id="320787.CA2015_4391"/>
<keyword evidence="1" id="KW-0812">Transmembrane</keyword>
<gene>
    <name evidence="2" type="ORF">CA2015_4391</name>
</gene>
<evidence type="ECO:0000256" key="1">
    <source>
        <dbReference type="SAM" id="Phobius"/>
    </source>
</evidence>
<keyword evidence="1" id="KW-0472">Membrane</keyword>
<keyword evidence="3" id="KW-1185">Reference proteome</keyword>
<dbReference type="Proteomes" id="UP000036520">
    <property type="component" value="Chromosome"/>
</dbReference>
<feature type="transmembrane region" description="Helical" evidence="1">
    <location>
        <begin position="7"/>
        <end position="29"/>
    </location>
</feature>
<reference evidence="2 3" key="1">
    <citation type="submission" date="2015-07" db="EMBL/GenBank/DDBJ databases">
        <authorList>
            <person name="Kim K.M."/>
        </authorList>
    </citation>
    <scope>NUCLEOTIDE SEQUENCE [LARGE SCALE GENOMIC DNA]</scope>
    <source>
        <strain evidence="2 3">KCTC 12363</strain>
    </source>
</reference>
<evidence type="ECO:0000313" key="3">
    <source>
        <dbReference type="Proteomes" id="UP000036520"/>
    </source>
</evidence>
<organism evidence="2 3">
    <name type="scientific">Cyclobacterium amurskyense</name>
    <dbReference type="NCBI Taxonomy" id="320787"/>
    <lineage>
        <taxon>Bacteria</taxon>
        <taxon>Pseudomonadati</taxon>
        <taxon>Bacteroidota</taxon>
        <taxon>Cytophagia</taxon>
        <taxon>Cytophagales</taxon>
        <taxon>Cyclobacteriaceae</taxon>
        <taxon>Cyclobacterium</taxon>
    </lineage>
</organism>
<sequence length="60" mass="6946">MGKLKKRFIISSMGMAILLMTFGSFGSFYPFDVGFYTSIGAAIVWFYLSYYGFKRFQTKK</sequence>